<evidence type="ECO:0000256" key="1">
    <source>
        <dbReference type="ARBA" id="ARBA00022490"/>
    </source>
</evidence>
<sequence length="146" mass="16547">MQVATTAWGTLEISEGEVYHFSKGIPGFEQETEFALIEVEDSPFCYLQSVKDQNIGFLLSDPFLFYPSYEFELSDAEAEELGIEGKLIVRCMVTLKNPMTDSTMNLLAPLVLNPENHSAKQIVLHQSGYQPRHRLWNQETNTKSGE</sequence>
<accession>A0ABQ1GH99</accession>
<dbReference type="Gene3D" id="2.30.290.10">
    <property type="entry name" value="BH3618-like"/>
    <property type="match status" value="1"/>
</dbReference>
<keyword evidence="6" id="KW-1185">Reference proteome</keyword>
<comment type="subcellular location">
    <subcellularLocation>
        <location evidence="4">Cytoplasm</location>
    </subcellularLocation>
</comment>
<keyword evidence="4" id="KW-0143">Chaperone</keyword>
<dbReference type="RefSeq" id="WP_094094433.1">
    <property type="nucleotide sequence ID" value="NZ_BMHF01000011.1"/>
</dbReference>
<dbReference type="InterPro" id="IPR003775">
    <property type="entry name" value="Flagellar_assembly_factor_FliW"/>
</dbReference>
<comment type="function">
    <text evidence="4">Acts as an anti-CsrA protein, binds CsrA and prevents it from repressing translation of its target genes, one of which is flagellin. Binds to flagellin and participates in the assembly of the flagellum.</text>
</comment>
<dbReference type="Pfam" id="PF02623">
    <property type="entry name" value="FliW"/>
    <property type="match status" value="1"/>
</dbReference>
<gene>
    <name evidence="4 5" type="primary">fliW</name>
    <name evidence="5" type="ORF">GCM10010917_31220</name>
</gene>
<evidence type="ECO:0000256" key="3">
    <source>
        <dbReference type="ARBA" id="ARBA00022845"/>
    </source>
</evidence>
<evidence type="ECO:0000313" key="6">
    <source>
        <dbReference type="Proteomes" id="UP000609323"/>
    </source>
</evidence>
<protein>
    <recommendedName>
        <fullName evidence="4">Flagellar assembly factor FliW</fullName>
    </recommendedName>
</protein>
<name>A0ABQ1GH99_9BACL</name>
<comment type="similarity">
    <text evidence="4">Belongs to the FliW family.</text>
</comment>
<organism evidence="5 6">
    <name type="scientific">Paenibacillus physcomitrellae</name>
    <dbReference type="NCBI Taxonomy" id="1619311"/>
    <lineage>
        <taxon>Bacteria</taxon>
        <taxon>Bacillati</taxon>
        <taxon>Bacillota</taxon>
        <taxon>Bacilli</taxon>
        <taxon>Bacillales</taxon>
        <taxon>Paenibacillaceae</taxon>
        <taxon>Paenibacillus</taxon>
    </lineage>
</organism>
<evidence type="ECO:0000256" key="4">
    <source>
        <dbReference type="HAMAP-Rule" id="MF_01185"/>
    </source>
</evidence>
<evidence type="ECO:0000256" key="2">
    <source>
        <dbReference type="ARBA" id="ARBA00022795"/>
    </source>
</evidence>
<comment type="subunit">
    <text evidence="4">Interacts with translational regulator CsrA and flagellin(s).</text>
</comment>
<proteinExistence type="inferred from homology"/>
<keyword evidence="5" id="KW-0969">Cilium</keyword>
<reference evidence="6" key="1">
    <citation type="journal article" date="2019" name="Int. J. Syst. Evol. Microbiol.">
        <title>The Global Catalogue of Microorganisms (GCM) 10K type strain sequencing project: providing services to taxonomists for standard genome sequencing and annotation.</title>
        <authorList>
            <consortium name="The Broad Institute Genomics Platform"/>
            <consortium name="The Broad Institute Genome Sequencing Center for Infectious Disease"/>
            <person name="Wu L."/>
            <person name="Ma J."/>
        </authorList>
    </citation>
    <scope>NUCLEOTIDE SEQUENCE [LARGE SCALE GENOMIC DNA]</scope>
    <source>
        <strain evidence="6">CGMCC 1.15044</strain>
    </source>
</reference>
<keyword evidence="3 4" id="KW-0810">Translation regulation</keyword>
<dbReference type="PANTHER" id="PTHR39190">
    <property type="entry name" value="FLAGELLAR ASSEMBLY FACTOR FLIW"/>
    <property type="match status" value="1"/>
</dbReference>
<keyword evidence="1 4" id="KW-0963">Cytoplasm</keyword>
<dbReference type="HAMAP" id="MF_01185">
    <property type="entry name" value="FliW"/>
    <property type="match status" value="1"/>
</dbReference>
<keyword evidence="5" id="KW-0966">Cell projection</keyword>
<evidence type="ECO:0000313" key="5">
    <source>
        <dbReference type="EMBL" id="GGA43672.1"/>
    </source>
</evidence>
<dbReference type="Proteomes" id="UP000609323">
    <property type="component" value="Unassembled WGS sequence"/>
</dbReference>
<dbReference type="EMBL" id="BMHF01000011">
    <property type="protein sequence ID" value="GGA43672.1"/>
    <property type="molecule type" value="Genomic_DNA"/>
</dbReference>
<keyword evidence="5" id="KW-0282">Flagellum</keyword>
<dbReference type="InterPro" id="IPR024046">
    <property type="entry name" value="Flagellar_assmbl_FliW_dom_sf"/>
</dbReference>
<dbReference type="SUPFAM" id="SSF141457">
    <property type="entry name" value="BH3618-like"/>
    <property type="match status" value="1"/>
</dbReference>
<dbReference type="PANTHER" id="PTHR39190:SF1">
    <property type="entry name" value="FLAGELLAR ASSEMBLY FACTOR FLIW"/>
    <property type="match status" value="1"/>
</dbReference>
<comment type="caution">
    <text evidence="5">The sequence shown here is derived from an EMBL/GenBank/DDBJ whole genome shotgun (WGS) entry which is preliminary data.</text>
</comment>
<keyword evidence="2 4" id="KW-1005">Bacterial flagellum biogenesis</keyword>